<dbReference type="Gene3D" id="1.20.1720.10">
    <property type="entry name" value="Multidrug resistance protein D"/>
    <property type="match status" value="1"/>
</dbReference>
<dbReference type="InterPro" id="IPR020846">
    <property type="entry name" value="MFS_dom"/>
</dbReference>
<dbReference type="RefSeq" id="WP_114921310.1">
    <property type="nucleotide sequence ID" value="NZ_CP031263.1"/>
</dbReference>
<dbReference type="GO" id="GO:0005886">
    <property type="term" value="C:plasma membrane"/>
    <property type="evidence" value="ECO:0007669"/>
    <property type="project" value="UniProtKB-SubCell"/>
</dbReference>
<keyword evidence="5 6" id="KW-0472">Membrane</keyword>
<organism evidence="8 9">
    <name type="scientific">Micromonospora aurantiaca</name>
    <name type="common">nom. illeg.</name>
    <dbReference type="NCBI Taxonomy" id="47850"/>
    <lineage>
        <taxon>Bacteria</taxon>
        <taxon>Bacillati</taxon>
        <taxon>Actinomycetota</taxon>
        <taxon>Actinomycetes</taxon>
        <taxon>Micromonosporales</taxon>
        <taxon>Micromonosporaceae</taxon>
        <taxon>Micromonospora</taxon>
    </lineage>
</organism>
<dbReference type="GO" id="GO:0022857">
    <property type="term" value="F:transmembrane transporter activity"/>
    <property type="evidence" value="ECO:0007669"/>
    <property type="project" value="InterPro"/>
</dbReference>
<feature type="transmembrane region" description="Helical" evidence="6">
    <location>
        <begin position="84"/>
        <end position="106"/>
    </location>
</feature>
<dbReference type="Proteomes" id="UP000253958">
    <property type="component" value="Chromosome"/>
</dbReference>
<dbReference type="AlphaFoldDB" id="A0A6N3K8F4"/>
<evidence type="ECO:0000256" key="2">
    <source>
        <dbReference type="ARBA" id="ARBA00022448"/>
    </source>
</evidence>
<dbReference type="EMBL" id="CP031263">
    <property type="protein sequence ID" value="AXH94728.1"/>
    <property type="molecule type" value="Genomic_DNA"/>
</dbReference>
<proteinExistence type="predicted"/>
<evidence type="ECO:0000256" key="6">
    <source>
        <dbReference type="SAM" id="Phobius"/>
    </source>
</evidence>
<keyword evidence="4 6" id="KW-1133">Transmembrane helix</keyword>
<evidence type="ECO:0000313" key="8">
    <source>
        <dbReference type="EMBL" id="AXH94728.1"/>
    </source>
</evidence>
<dbReference type="PROSITE" id="PS50850">
    <property type="entry name" value="MFS"/>
    <property type="match status" value="1"/>
</dbReference>
<dbReference type="PANTHER" id="PTHR23501">
    <property type="entry name" value="MAJOR FACILITATOR SUPERFAMILY"/>
    <property type="match status" value="1"/>
</dbReference>
<keyword evidence="3 6" id="KW-0812">Transmembrane</keyword>
<protein>
    <submittedName>
        <fullName evidence="8">MFS transporter</fullName>
    </submittedName>
</protein>
<reference evidence="8 9" key="1">
    <citation type="submission" date="2018-07" db="EMBL/GenBank/DDBJ databases">
        <authorList>
            <person name="Ye Y."/>
        </authorList>
    </citation>
    <scope>NUCLEOTIDE SEQUENCE [LARGE SCALE GENOMIC DNA]</scope>
    <source>
        <strain evidence="9">H14(2018)</strain>
    </source>
</reference>
<evidence type="ECO:0000259" key="7">
    <source>
        <dbReference type="PROSITE" id="PS50850"/>
    </source>
</evidence>
<evidence type="ECO:0000256" key="3">
    <source>
        <dbReference type="ARBA" id="ARBA00022692"/>
    </source>
</evidence>
<dbReference type="PANTHER" id="PTHR23501:SF191">
    <property type="entry name" value="VACUOLAR BASIC AMINO ACID TRANSPORTER 4"/>
    <property type="match status" value="1"/>
</dbReference>
<evidence type="ECO:0000256" key="4">
    <source>
        <dbReference type="ARBA" id="ARBA00022989"/>
    </source>
</evidence>
<feature type="transmembrane region" description="Helical" evidence="6">
    <location>
        <begin position="20"/>
        <end position="41"/>
    </location>
</feature>
<gene>
    <name evidence="8" type="ORF">DVH21_29565</name>
</gene>
<dbReference type="SUPFAM" id="SSF103473">
    <property type="entry name" value="MFS general substrate transporter"/>
    <property type="match status" value="1"/>
</dbReference>
<dbReference type="Pfam" id="PF07690">
    <property type="entry name" value="MFS_1"/>
    <property type="match status" value="1"/>
</dbReference>
<feature type="domain" description="Major facilitator superfamily (MFS) profile" evidence="7">
    <location>
        <begin position="1"/>
        <end position="170"/>
    </location>
</feature>
<dbReference type="InterPro" id="IPR011701">
    <property type="entry name" value="MFS"/>
</dbReference>
<comment type="subcellular location">
    <subcellularLocation>
        <location evidence="1">Cell inner membrane</location>
        <topology evidence="1">Multi-pass membrane protein</topology>
    </subcellularLocation>
</comment>
<evidence type="ECO:0000313" key="9">
    <source>
        <dbReference type="Proteomes" id="UP000253958"/>
    </source>
</evidence>
<feature type="transmembrane region" description="Helical" evidence="6">
    <location>
        <begin position="53"/>
        <end position="72"/>
    </location>
</feature>
<evidence type="ECO:0000256" key="1">
    <source>
        <dbReference type="ARBA" id="ARBA00004429"/>
    </source>
</evidence>
<accession>A0A6N3K8F4</accession>
<reference evidence="8 9" key="2">
    <citation type="submission" date="2018-08" db="EMBL/GenBank/DDBJ databases">
        <title>Streptomyces kandeliansis sp. nov., an endophytic bacterium isolated from mangrove plant.</title>
        <authorList>
            <person name="Wang R."/>
        </authorList>
    </citation>
    <scope>NUCLEOTIDE SEQUENCE [LARGE SCALE GENOMIC DNA]</scope>
    <source>
        <strain evidence="9">H14(2018)</strain>
    </source>
</reference>
<dbReference type="InterPro" id="IPR036259">
    <property type="entry name" value="MFS_trans_sf"/>
</dbReference>
<name>A0A6N3K8F4_9ACTN</name>
<keyword evidence="2" id="KW-0813">Transport</keyword>
<sequence>MLAEKAVPHSEVPNAPGPGWRLGVLYGPAVYGVSAAAVALPDAAQHLRASGPALAWILTAYAVGIGVGAVTAGRITDLWGSRPVLLIAVTLLTTGALACAVAPNLAAVVTGRILLAVGSGAVKASALTMAAHLPAPQRPAALARFGACLVRQPPFEMSLVGPGRRGAATA</sequence>
<evidence type="ECO:0000256" key="5">
    <source>
        <dbReference type="ARBA" id="ARBA00023136"/>
    </source>
</evidence>